<dbReference type="AlphaFoldDB" id="A0A1C7NRT0"/>
<dbReference type="InterPro" id="IPR004331">
    <property type="entry name" value="SPX_dom"/>
</dbReference>
<name>A0A1C7NRT0_9FUNG</name>
<evidence type="ECO:0000256" key="6">
    <source>
        <dbReference type="SAM" id="Phobius"/>
    </source>
</evidence>
<keyword evidence="4 6" id="KW-1133">Transmembrane helix</keyword>
<dbReference type="Pfam" id="PF03124">
    <property type="entry name" value="EXS"/>
    <property type="match status" value="1"/>
</dbReference>
<keyword evidence="9" id="KW-0675">Receptor</keyword>
<evidence type="ECO:0000259" key="7">
    <source>
        <dbReference type="PROSITE" id="PS51380"/>
    </source>
</evidence>
<evidence type="ECO:0000313" key="9">
    <source>
        <dbReference type="EMBL" id="OBZ91718.1"/>
    </source>
</evidence>
<accession>A0A1C7NRT0</accession>
<dbReference type="PROSITE" id="PS51382">
    <property type="entry name" value="SPX"/>
    <property type="match status" value="1"/>
</dbReference>
<dbReference type="PANTHER" id="PTHR10783:SF103">
    <property type="entry name" value="SOLUTE CARRIER FAMILY 53 MEMBER 1"/>
    <property type="match status" value="1"/>
</dbReference>
<evidence type="ECO:0000259" key="8">
    <source>
        <dbReference type="PROSITE" id="PS51382"/>
    </source>
</evidence>
<evidence type="ECO:0000256" key="1">
    <source>
        <dbReference type="ARBA" id="ARBA00004141"/>
    </source>
</evidence>
<feature type="transmembrane region" description="Helical" evidence="6">
    <location>
        <begin position="536"/>
        <end position="553"/>
    </location>
</feature>
<dbReference type="FunCoup" id="A0A1C7NRT0">
    <property type="interactions" value="290"/>
</dbReference>
<dbReference type="Pfam" id="PF03105">
    <property type="entry name" value="SPX"/>
    <property type="match status" value="2"/>
</dbReference>
<feature type="transmembrane region" description="Helical" evidence="6">
    <location>
        <begin position="507"/>
        <end position="524"/>
    </location>
</feature>
<keyword evidence="10" id="KW-1185">Reference proteome</keyword>
<dbReference type="OrthoDB" id="9970435at2759"/>
<protein>
    <submittedName>
        <fullName evidence="9">Xenotropic and polytropic retrovirus receptor 1</fullName>
    </submittedName>
</protein>
<dbReference type="GO" id="GO:0005886">
    <property type="term" value="C:plasma membrane"/>
    <property type="evidence" value="ECO:0007669"/>
    <property type="project" value="TreeGrafter"/>
</dbReference>
<dbReference type="GO" id="GO:0005794">
    <property type="term" value="C:Golgi apparatus"/>
    <property type="evidence" value="ECO:0007669"/>
    <property type="project" value="TreeGrafter"/>
</dbReference>
<evidence type="ECO:0000256" key="2">
    <source>
        <dbReference type="ARBA" id="ARBA00009665"/>
    </source>
</evidence>
<evidence type="ECO:0000256" key="5">
    <source>
        <dbReference type="ARBA" id="ARBA00023136"/>
    </source>
</evidence>
<feature type="transmembrane region" description="Helical" evidence="6">
    <location>
        <begin position="635"/>
        <end position="656"/>
    </location>
</feature>
<feature type="domain" description="SPX" evidence="8">
    <location>
        <begin position="1"/>
        <end position="282"/>
    </location>
</feature>
<evidence type="ECO:0000256" key="3">
    <source>
        <dbReference type="ARBA" id="ARBA00022692"/>
    </source>
</evidence>
<organism evidence="9 10">
    <name type="scientific">Choanephora cucurbitarum</name>
    <dbReference type="NCBI Taxonomy" id="101091"/>
    <lineage>
        <taxon>Eukaryota</taxon>
        <taxon>Fungi</taxon>
        <taxon>Fungi incertae sedis</taxon>
        <taxon>Mucoromycota</taxon>
        <taxon>Mucoromycotina</taxon>
        <taxon>Mucoromycetes</taxon>
        <taxon>Mucorales</taxon>
        <taxon>Mucorineae</taxon>
        <taxon>Choanephoraceae</taxon>
        <taxon>Choanephoroideae</taxon>
        <taxon>Choanephora</taxon>
    </lineage>
</organism>
<feature type="transmembrane region" description="Helical" evidence="6">
    <location>
        <begin position="597"/>
        <end position="615"/>
    </location>
</feature>
<dbReference type="PROSITE" id="PS51380">
    <property type="entry name" value="EXS"/>
    <property type="match status" value="1"/>
</dbReference>
<keyword evidence="5 6" id="KW-0472">Membrane</keyword>
<evidence type="ECO:0000256" key="4">
    <source>
        <dbReference type="ARBA" id="ARBA00022989"/>
    </source>
</evidence>
<dbReference type="EMBL" id="LUGH01000005">
    <property type="protein sequence ID" value="OBZ91718.1"/>
    <property type="molecule type" value="Genomic_DNA"/>
</dbReference>
<comment type="caution">
    <text evidence="9">The sequence shown here is derived from an EMBL/GenBank/DDBJ whole genome shotgun (WGS) entry which is preliminary data.</text>
</comment>
<dbReference type="GO" id="GO:0016036">
    <property type="term" value="P:cellular response to phosphate starvation"/>
    <property type="evidence" value="ECO:0007669"/>
    <property type="project" value="TreeGrafter"/>
</dbReference>
<dbReference type="STRING" id="101091.A0A1C7NRT0"/>
<gene>
    <name evidence="9" type="primary">XPR1</name>
    <name evidence="9" type="ORF">A0J61_00234</name>
</gene>
<comment type="subcellular location">
    <subcellularLocation>
        <location evidence="1">Membrane</location>
        <topology evidence="1">Multi-pass membrane protein</topology>
    </subcellularLocation>
</comment>
<feature type="transmembrane region" description="Helical" evidence="6">
    <location>
        <begin position="335"/>
        <end position="353"/>
    </location>
</feature>
<feature type="transmembrane region" description="Helical" evidence="6">
    <location>
        <begin position="374"/>
        <end position="396"/>
    </location>
</feature>
<keyword evidence="3 6" id="KW-0812">Transmembrane</keyword>
<comment type="similarity">
    <text evidence="2">Belongs to the SYG1 (TC 2.A.94) family.</text>
</comment>
<feature type="transmembrane region" description="Helical" evidence="6">
    <location>
        <begin position="450"/>
        <end position="471"/>
    </location>
</feature>
<dbReference type="CDD" id="cd14475">
    <property type="entry name" value="SPX_SYG1_like"/>
    <property type="match status" value="1"/>
</dbReference>
<dbReference type="PANTHER" id="PTHR10783">
    <property type="entry name" value="XENOTROPIC AND POLYTROPIC RETROVIRUS RECEPTOR 1-RELATED"/>
    <property type="match status" value="1"/>
</dbReference>
<proteinExistence type="inferred from homology"/>
<feature type="domain" description="EXS" evidence="7">
    <location>
        <begin position="531"/>
        <end position="721"/>
    </location>
</feature>
<feature type="transmembrane region" description="Helical" evidence="6">
    <location>
        <begin position="416"/>
        <end position="438"/>
    </location>
</feature>
<reference evidence="9 10" key="1">
    <citation type="submission" date="2016-03" db="EMBL/GenBank/DDBJ databases">
        <title>Choanephora cucurbitarum.</title>
        <authorList>
            <person name="Min B."/>
            <person name="Park H."/>
            <person name="Park J.-H."/>
            <person name="Shin H.-D."/>
            <person name="Choi I.-G."/>
        </authorList>
    </citation>
    <scope>NUCLEOTIDE SEQUENCE [LARGE SCALE GENOMIC DNA]</scope>
    <source>
        <strain evidence="9 10">KUS-F28377</strain>
    </source>
</reference>
<dbReference type="InterPro" id="IPR004342">
    <property type="entry name" value="EXS_C"/>
</dbReference>
<dbReference type="InParanoid" id="A0A1C7NRT0"/>
<evidence type="ECO:0000313" key="10">
    <source>
        <dbReference type="Proteomes" id="UP000093000"/>
    </source>
</evidence>
<dbReference type="GO" id="GO:0006817">
    <property type="term" value="P:phosphate ion transport"/>
    <property type="evidence" value="ECO:0007669"/>
    <property type="project" value="TreeGrafter"/>
</dbReference>
<sequence>MKFAKYLESESIPEWRKAYINYKGLKKRLKAIEKLRKLNQIEESIHFADHSFQRRHDFQLPDDLPRSQPRIPRQRSSILDDRLRSSSQGTQPNLLQRLSSRFRKQETELDKFRGTIESQPATILEEALQHANEPEQYFFVMLDQDLETISRFYDEKEIEAKAKYEALEMQLQLIHNFATHLTQMDVSHDIDGLNPIHWFRRRGSSDTNIVSENVLPPTVKYNGDHHVSYNVARSRLKKAITEYYRSLELLKSYKVLNATGFQKILKKFDKTAGWKASSLYMQKVNQHHWMRSVELDKLLHDTEKLYIDEFADGHRRKGMAKLRIPEREEHYTPTTWRIGFYIGLSLALLARVAQLALDPVTKATMPNFDYNLQIYACFSLPILFCLGFSVNTLVWTRSRINYKFIFEFDPRDNLNYHEFAELPSLMMLIQSFVMYIDFSKTFSPTVPSELCPLILFVVMVAIMTCPFPILYYSSRRWLGYSLGRILLSYSFPIEFRDFFIADELNSLAYSFWTFSYFVCAYHWHWDDLASRCPVKIFWYTPFLACLPPWWRLLQCLRRYRDSYEKVHLVNALKYTTSIGSTLATGFRRMYPNASMETIWLLFCVINSTYTSIWDIKMDWGLLQNGSKHFLLRDDIVFYRWTYYVAIPINVLLRFAWTLNAASLGLQGEAISFATAFFEAYRRIQWNFFRMENEHINNCGNFRAIKEIPLPFAFRDIKSPGSLAEEGNIQLPMETQETLVLPPAAMISPKELTPAGSFYGRRDFENRQDLEDDVPDNLNSVRRQPSLVGAVLERITSTRRDVDSSDDDESE</sequence>
<dbReference type="GO" id="GO:0000822">
    <property type="term" value="F:inositol hexakisphosphate binding"/>
    <property type="evidence" value="ECO:0007669"/>
    <property type="project" value="TreeGrafter"/>
</dbReference>
<dbReference type="Proteomes" id="UP000093000">
    <property type="component" value="Unassembled WGS sequence"/>
</dbReference>